<dbReference type="STRING" id="1573173.A0A162NB56"/>
<dbReference type="Proteomes" id="UP000076584">
    <property type="component" value="Unassembled WGS sequence"/>
</dbReference>
<comment type="caution">
    <text evidence="2">The sequence shown here is derived from an EMBL/GenBank/DDBJ whole genome shotgun (WGS) entry which is preliminary data.</text>
</comment>
<gene>
    <name evidence="2" type="ORF">CI238_10888</name>
</gene>
<sequence length="289" mass="32029">MAVHVLDPNWDVMLTVRSPTKPFAPWVPEESNGPPPQPSGAPSQYRAAQDSPFFLEFIKNDPALQLQPLPVLDSEVGLGDAKAWLSIRMVSQPEVASVERESTRASAPSSRTPCGSPLPPGEHMSTSFGLSSRQLELASSHFRAIFQGLEQEKMQIEDHDVKPTMLSKDWDVEATLIVMQVIHGQSAKVPVDVELLAKTAVLVDFLGCHETFKSVSARWFANMKEVPQVYCRDLVLWIVASRIFSEREIFSAVTKSAVVSCKSPLQPLGLPFPQPLIRKRAIRCTFVQN</sequence>
<dbReference type="AlphaFoldDB" id="A0A162NB56"/>
<evidence type="ECO:0000313" key="2">
    <source>
        <dbReference type="EMBL" id="KZL85748.1"/>
    </source>
</evidence>
<proteinExistence type="predicted"/>
<dbReference type="EMBL" id="LFIW01000572">
    <property type="protein sequence ID" value="KZL85748.1"/>
    <property type="molecule type" value="Genomic_DNA"/>
</dbReference>
<keyword evidence="3" id="KW-1185">Reference proteome</keyword>
<accession>A0A162NB56</accession>
<evidence type="ECO:0000313" key="3">
    <source>
        <dbReference type="Proteomes" id="UP000076584"/>
    </source>
</evidence>
<evidence type="ECO:0008006" key="4">
    <source>
        <dbReference type="Google" id="ProtNLM"/>
    </source>
</evidence>
<name>A0A162NB56_COLIC</name>
<organism evidence="2 3">
    <name type="scientific">Colletotrichum incanum</name>
    <name type="common">Soybean anthracnose fungus</name>
    <dbReference type="NCBI Taxonomy" id="1573173"/>
    <lineage>
        <taxon>Eukaryota</taxon>
        <taxon>Fungi</taxon>
        <taxon>Dikarya</taxon>
        <taxon>Ascomycota</taxon>
        <taxon>Pezizomycotina</taxon>
        <taxon>Sordariomycetes</taxon>
        <taxon>Hypocreomycetidae</taxon>
        <taxon>Glomerellales</taxon>
        <taxon>Glomerellaceae</taxon>
        <taxon>Colletotrichum</taxon>
        <taxon>Colletotrichum spaethianum species complex</taxon>
    </lineage>
</organism>
<feature type="region of interest" description="Disordered" evidence="1">
    <location>
        <begin position="24"/>
        <end position="46"/>
    </location>
</feature>
<feature type="region of interest" description="Disordered" evidence="1">
    <location>
        <begin position="95"/>
        <end position="127"/>
    </location>
</feature>
<reference evidence="2 3" key="1">
    <citation type="submission" date="2015-06" db="EMBL/GenBank/DDBJ databases">
        <title>Survival trade-offs in plant roots during colonization by closely related pathogenic and mutualistic fungi.</title>
        <authorList>
            <person name="Hacquard S."/>
            <person name="Kracher B."/>
            <person name="Hiruma K."/>
            <person name="Weinman A."/>
            <person name="Muench P."/>
            <person name="Garrido Oter R."/>
            <person name="Ver Loren van Themaat E."/>
            <person name="Dallerey J.-F."/>
            <person name="Damm U."/>
            <person name="Henrissat B."/>
            <person name="Lespinet O."/>
            <person name="Thon M."/>
            <person name="Kemen E."/>
            <person name="McHardy A.C."/>
            <person name="Schulze-Lefert P."/>
            <person name="O'Connell R.J."/>
        </authorList>
    </citation>
    <scope>NUCLEOTIDE SEQUENCE [LARGE SCALE GENOMIC DNA]</scope>
    <source>
        <strain evidence="2 3">MAFF 238704</strain>
    </source>
</reference>
<evidence type="ECO:0000256" key="1">
    <source>
        <dbReference type="SAM" id="MobiDB-lite"/>
    </source>
</evidence>
<feature type="compositionally biased region" description="Polar residues" evidence="1">
    <location>
        <begin position="104"/>
        <end position="113"/>
    </location>
</feature>
<protein>
    <recommendedName>
        <fullName evidence="4">BTB domain-containing protein</fullName>
    </recommendedName>
</protein>